<keyword evidence="8 11" id="KW-1133">Transmembrane helix</keyword>
<keyword evidence="5" id="KW-0808">Transferase</keyword>
<dbReference type="PROSITE" id="PS50109">
    <property type="entry name" value="HIS_KIN"/>
    <property type="match status" value="1"/>
</dbReference>
<keyword evidence="6 11" id="KW-0812">Transmembrane</keyword>
<dbReference type="PANTHER" id="PTHR45436">
    <property type="entry name" value="SENSOR HISTIDINE KINASE YKOH"/>
    <property type="match status" value="1"/>
</dbReference>
<dbReference type="Gene3D" id="3.30.565.10">
    <property type="entry name" value="Histidine kinase-like ATPase, C-terminal domain"/>
    <property type="match status" value="1"/>
</dbReference>
<gene>
    <name evidence="13" type="ORF">GCM10009765_63250</name>
</gene>
<keyword evidence="10 11" id="KW-0472">Membrane</keyword>
<evidence type="ECO:0000256" key="9">
    <source>
        <dbReference type="ARBA" id="ARBA00023012"/>
    </source>
</evidence>
<dbReference type="RefSeq" id="WP_344313898.1">
    <property type="nucleotide sequence ID" value="NZ_BAAANY010000030.1"/>
</dbReference>
<dbReference type="SUPFAM" id="SSF47384">
    <property type="entry name" value="Homodimeric domain of signal transducing histidine kinase"/>
    <property type="match status" value="1"/>
</dbReference>
<name>A0ABN2IIF3_9ACTN</name>
<evidence type="ECO:0000256" key="5">
    <source>
        <dbReference type="ARBA" id="ARBA00022679"/>
    </source>
</evidence>
<evidence type="ECO:0000256" key="10">
    <source>
        <dbReference type="ARBA" id="ARBA00023136"/>
    </source>
</evidence>
<dbReference type="InterPro" id="IPR005467">
    <property type="entry name" value="His_kinase_dom"/>
</dbReference>
<comment type="caution">
    <text evidence="13">The sequence shown here is derived from an EMBL/GenBank/DDBJ whole genome shotgun (WGS) entry which is preliminary data.</text>
</comment>
<sequence>MSRTAADKLRRLRWVLTILFTSLNMVGLVVLAVAFLHTYADQQQKLLESDLQGVTSTVSRLLQYDNNTLVTAFIREDQIDNQCPQFAVLPGASGTFPGYFSSRTCVPMDSAMLGGLAHDAAQSGHILSGLQYGTDGRRVWVLADPVRNPTGQYIGAVVAVADAGPDQATYDLLVLVVVGGCLLGIAALATTGYLLAGRAIRPAAIALEQQEILLAETAHDLRTPVAKLRALAETAQRNPGVRAELLPRTVALAAGMGETIDGLLVRARLAAGLDELALEPVWLDQLVAGVVEESTEVGANVTIAAAPSRVTVDPALVRRAVRNLLENALHYGKQPDQAAIVHITVTNGRITVADHGPGVAEDVAEFVLDRFHTGGGSTGLGLSIVRWVAQAHGGVLNVYNADEGGAIFELDLVRTTSSPIRQR</sequence>
<accession>A0ABN2IIF3</accession>
<dbReference type="InterPro" id="IPR036097">
    <property type="entry name" value="HisK_dim/P_sf"/>
</dbReference>
<evidence type="ECO:0000256" key="4">
    <source>
        <dbReference type="ARBA" id="ARBA00022553"/>
    </source>
</evidence>
<evidence type="ECO:0000256" key="8">
    <source>
        <dbReference type="ARBA" id="ARBA00022989"/>
    </source>
</evidence>
<protein>
    <recommendedName>
        <fullName evidence="3">histidine kinase</fullName>
        <ecNumber evidence="3">2.7.13.3</ecNumber>
    </recommendedName>
</protein>
<evidence type="ECO:0000256" key="3">
    <source>
        <dbReference type="ARBA" id="ARBA00012438"/>
    </source>
</evidence>
<dbReference type="SMART" id="SM00388">
    <property type="entry name" value="HisKA"/>
    <property type="match status" value="1"/>
</dbReference>
<dbReference type="EMBL" id="BAAANY010000030">
    <property type="protein sequence ID" value="GAA1705377.1"/>
    <property type="molecule type" value="Genomic_DNA"/>
</dbReference>
<dbReference type="Proteomes" id="UP001500618">
    <property type="component" value="Unassembled WGS sequence"/>
</dbReference>
<organism evidence="13 14">
    <name type="scientific">Fodinicola feengrottensis</name>
    <dbReference type="NCBI Taxonomy" id="435914"/>
    <lineage>
        <taxon>Bacteria</taxon>
        <taxon>Bacillati</taxon>
        <taxon>Actinomycetota</taxon>
        <taxon>Actinomycetes</taxon>
        <taxon>Mycobacteriales</taxon>
        <taxon>Fodinicola</taxon>
    </lineage>
</organism>
<feature type="transmembrane region" description="Helical" evidence="11">
    <location>
        <begin position="172"/>
        <end position="196"/>
    </location>
</feature>
<evidence type="ECO:0000256" key="7">
    <source>
        <dbReference type="ARBA" id="ARBA00022777"/>
    </source>
</evidence>
<evidence type="ECO:0000313" key="13">
    <source>
        <dbReference type="EMBL" id="GAA1705377.1"/>
    </source>
</evidence>
<comment type="catalytic activity">
    <reaction evidence="1">
        <text>ATP + protein L-histidine = ADP + protein N-phospho-L-histidine.</text>
        <dbReference type="EC" id="2.7.13.3"/>
    </reaction>
</comment>
<dbReference type="SUPFAM" id="SSF55874">
    <property type="entry name" value="ATPase domain of HSP90 chaperone/DNA topoisomerase II/histidine kinase"/>
    <property type="match status" value="1"/>
</dbReference>
<reference evidence="13 14" key="1">
    <citation type="journal article" date="2019" name="Int. J. Syst. Evol. Microbiol.">
        <title>The Global Catalogue of Microorganisms (GCM) 10K type strain sequencing project: providing services to taxonomists for standard genome sequencing and annotation.</title>
        <authorList>
            <consortium name="The Broad Institute Genomics Platform"/>
            <consortium name="The Broad Institute Genome Sequencing Center for Infectious Disease"/>
            <person name="Wu L."/>
            <person name="Ma J."/>
        </authorList>
    </citation>
    <scope>NUCLEOTIDE SEQUENCE [LARGE SCALE GENOMIC DNA]</scope>
    <source>
        <strain evidence="13 14">JCM 14718</strain>
    </source>
</reference>
<evidence type="ECO:0000256" key="2">
    <source>
        <dbReference type="ARBA" id="ARBA00004236"/>
    </source>
</evidence>
<feature type="domain" description="Histidine kinase" evidence="12">
    <location>
        <begin position="216"/>
        <end position="416"/>
    </location>
</feature>
<keyword evidence="4" id="KW-0597">Phosphoprotein</keyword>
<dbReference type="CDD" id="cd00075">
    <property type="entry name" value="HATPase"/>
    <property type="match status" value="1"/>
</dbReference>
<dbReference type="InterPro" id="IPR050428">
    <property type="entry name" value="TCS_sensor_his_kinase"/>
</dbReference>
<dbReference type="PANTHER" id="PTHR45436:SF5">
    <property type="entry name" value="SENSOR HISTIDINE KINASE TRCS"/>
    <property type="match status" value="1"/>
</dbReference>
<dbReference type="EC" id="2.7.13.3" evidence="3"/>
<dbReference type="PRINTS" id="PR00344">
    <property type="entry name" value="BCTRLSENSOR"/>
</dbReference>
<feature type="transmembrane region" description="Helical" evidence="11">
    <location>
        <begin position="12"/>
        <end position="36"/>
    </location>
</feature>
<dbReference type="CDD" id="cd00082">
    <property type="entry name" value="HisKA"/>
    <property type="match status" value="1"/>
</dbReference>
<dbReference type="InterPro" id="IPR003661">
    <property type="entry name" value="HisK_dim/P_dom"/>
</dbReference>
<evidence type="ECO:0000256" key="6">
    <source>
        <dbReference type="ARBA" id="ARBA00022692"/>
    </source>
</evidence>
<dbReference type="InterPro" id="IPR003594">
    <property type="entry name" value="HATPase_dom"/>
</dbReference>
<keyword evidence="14" id="KW-1185">Reference proteome</keyword>
<dbReference type="InterPro" id="IPR036890">
    <property type="entry name" value="HATPase_C_sf"/>
</dbReference>
<dbReference type="InterPro" id="IPR004358">
    <property type="entry name" value="Sig_transdc_His_kin-like_C"/>
</dbReference>
<dbReference type="SMART" id="SM00387">
    <property type="entry name" value="HATPase_c"/>
    <property type="match status" value="1"/>
</dbReference>
<dbReference type="Pfam" id="PF02518">
    <property type="entry name" value="HATPase_c"/>
    <property type="match status" value="1"/>
</dbReference>
<evidence type="ECO:0000256" key="11">
    <source>
        <dbReference type="SAM" id="Phobius"/>
    </source>
</evidence>
<evidence type="ECO:0000259" key="12">
    <source>
        <dbReference type="PROSITE" id="PS50109"/>
    </source>
</evidence>
<keyword evidence="9" id="KW-0902">Two-component regulatory system</keyword>
<keyword evidence="7" id="KW-0418">Kinase</keyword>
<evidence type="ECO:0000313" key="14">
    <source>
        <dbReference type="Proteomes" id="UP001500618"/>
    </source>
</evidence>
<dbReference type="Gene3D" id="1.10.287.130">
    <property type="match status" value="1"/>
</dbReference>
<evidence type="ECO:0000256" key="1">
    <source>
        <dbReference type="ARBA" id="ARBA00000085"/>
    </source>
</evidence>
<proteinExistence type="predicted"/>
<comment type="subcellular location">
    <subcellularLocation>
        <location evidence="2">Cell membrane</location>
    </subcellularLocation>
</comment>